<sequence>MEGKFGGKLHNLYGPLVSDLKAPEKKILEWDLNDWKWDGDLFTATPLNVMPSDCRSTQLFPDVPETAANVGLSHSSSSCSEHNRSPGNEKGKRKFHSRKRVDGDDEVSADAGALNLQLGGQVYPIMDEDAKCGKKTKVTATASSRAVCQVEDCKADLSKAKDYHRRHKVCEVHSKASKALVGNVLQRFCQQCSRFHVLQEFDEGKRSCRRRLAGHNQRRRKTHPDNLPTVGSLNDERNNSFLLMSLLRVLSNMHASNSEQAKDQDLLSNLLRSLANAACSTNRRNLSGLLQGFQGVVDAGRSLGNLEKVTDVVSGGTEHARPSGSASKTDDCANLQEKQEARGFCGTVPASDLAHRRANNVAQDDILSGSPSGILIPSGTGFQSRVNEAEVAIERIRMNNIDLNNVYDDSQDYIENVEKSVVLKNPVNGSMCSSIVVSESHRSKPPRPSKHSDSSPCRSSTSRGEAQSRTDRIVFKLFGKNPNDFPIALRRQILEWLSHSPTDIESYIRPGCIILTIYLRLGESSWEELCCDLGSSLRRLVDVSDDSFWKTGWVYARVQHSLAFIYNGRVVLDASLPLKSHSNCRITSIKPIAVSVTERAQFVVKGFNLNRSGTRLLCAVEGKYLVQETCYDLMEVVDPIDEQDKLQHLCFPCSIPNVSGRGFIEVEDFGLSSSFFPFIVAEQDVCTEICTLESVIETAVPTADVSKNEEKTETKNQALDFLHELGWLLHRNHLNQKLGHMNPNQNLFPFGRFKWLMEFSMDHDWCSVVKKLLGILFDGAVDSGDHSSTEFALLDMCLLHRAVRRNCRPMVELLLRYIPNKPLDKPGSDPKQRVDGNEYGFMFKPNVTGPAGLTPLHVAASQEGCENILDALTDDLGSVAIEAWKSAQDSMGLTPNDYACLQGHYSYIHLVQRKINKRSGYVVVDVTGTVLDCNSKPKLSDGISSAKAGSLDIEKIKMKARHEGCIACKKKLAYGNGRTSLVHRPAMLSMVAIAAVCVCVALLFKSSPEVLYVFRPFRWELLKYGSS</sequence>
<dbReference type="SUPFAM" id="SSF48403">
    <property type="entry name" value="Ankyrin repeat"/>
    <property type="match status" value="1"/>
</dbReference>
<reference evidence="7 8" key="1">
    <citation type="journal article" date="2024" name="G3 (Bethesda)">
        <title>Genome assembly of Hibiscus sabdariffa L. provides insights into metabolisms of medicinal natural products.</title>
        <authorList>
            <person name="Kim T."/>
        </authorList>
    </citation>
    <scope>NUCLEOTIDE SEQUENCE [LARGE SCALE GENOMIC DNA]</scope>
    <source>
        <strain evidence="7">TK-2024</strain>
        <tissue evidence="7">Old leaves</tissue>
    </source>
</reference>
<dbReference type="Proteomes" id="UP001396334">
    <property type="component" value="Unassembled WGS sequence"/>
</dbReference>
<evidence type="ECO:0000256" key="3">
    <source>
        <dbReference type="ARBA" id="ARBA00022833"/>
    </source>
</evidence>
<dbReference type="PANTHER" id="PTHR31251:SF86">
    <property type="entry name" value="SQUAMOSA PROMOTER-BINDING-LIKE PROTEIN 1"/>
    <property type="match status" value="1"/>
</dbReference>
<dbReference type="InterPro" id="IPR036893">
    <property type="entry name" value="SBP_sf"/>
</dbReference>
<dbReference type="InterPro" id="IPR044817">
    <property type="entry name" value="SBP-like"/>
</dbReference>
<dbReference type="Pfam" id="PF03110">
    <property type="entry name" value="SBP"/>
    <property type="match status" value="1"/>
</dbReference>
<evidence type="ECO:0000256" key="1">
    <source>
        <dbReference type="ARBA" id="ARBA00022723"/>
    </source>
</evidence>
<feature type="compositionally biased region" description="Basic residues" evidence="5">
    <location>
        <begin position="212"/>
        <end position="222"/>
    </location>
</feature>
<dbReference type="PANTHER" id="PTHR31251">
    <property type="entry name" value="SQUAMOSA PROMOTER-BINDING-LIKE PROTEIN 4"/>
    <property type="match status" value="1"/>
</dbReference>
<keyword evidence="1" id="KW-0479">Metal-binding</keyword>
<evidence type="ECO:0000256" key="5">
    <source>
        <dbReference type="SAM" id="MobiDB-lite"/>
    </source>
</evidence>
<evidence type="ECO:0000256" key="2">
    <source>
        <dbReference type="ARBA" id="ARBA00022771"/>
    </source>
</evidence>
<dbReference type="Pfam" id="PF26102">
    <property type="entry name" value="Ig_SPL7"/>
    <property type="match status" value="1"/>
</dbReference>
<keyword evidence="2 4" id="KW-0863">Zinc-finger</keyword>
<feature type="compositionally biased region" description="Basic and acidic residues" evidence="5">
    <location>
        <begin position="81"/>
        <end position="90"/>
    </location>
</feature>
<gene>
    <name evidence="7" type="ORF">V6N11_065908</name>
</gene>
<evidence type="ECO:0000313" key="7">
    <source>
        <dbReference type="EMBL" id="KAK8988314.1"/>
    </source>
</evidence>
<name>A0ABR2PIQ2_9ROSI</name>
<dbReference type="InterPro" id="IPR036770">
    <property type="entry name" value="Ankyrin_rpt-contain_sf"/>
</dbReference>
<feature type="region of interest" description="Disordered" evidence="5">
    <location>
        <begin position="437"/>
        <end position="468"/>
    </location>
</feature>
<protein>
    <recommendedName>
        <fullName evidence="6">SBP-type domain-containing protein</fullName>
    </recommendedName>
</protein>
<dbReference type="EMBL" id="JBBPBN010000059">
    <property type="protein sequence ID" value="KAK8988314.1"/>
    <property type="molecule type" value="Genomic_DNA"/>
</dbReference>
<evidence type="ECO:0000259" key="6">
    <source>
        <dbReference type="PROSITE" id="PS51141"/>
    </source>
</evidence>
<keyword evidence="3" id="KW-0862">Zinc</keyword>
<keyword evidence="8" id="KW-1185">Reference proteome</keyword>
<comment type="caution">
    <text evidence="7">The sequence shown here is derived from an EMBL/GenBank/DDBJ whole genome shotgun (WGS) entry which is preliminary data.</text>
</comment>
<accession>A0ABR2PIQ2</accession>
<feature type="region of interest" description="Disordered" evidence="5">
    <location>
        <begin position="71"/>
        <end position="106"/>
    </location>
</feature>
<dbReference type="SUPFAM" id="SSF103612">
    <property type="entry name" value="SBT domain"/>
    <property type="match status" value="1"/>
</dbReference>
<dbReference type="InterPro" id="IPR004333">
    <property type="entry name" value="SBP_dom"/>
</dbReference>
<evidence type="ECO:0000313" key="8">
    <source>
        <dbReference type="Proteomes" id="UP001396334"/>
    </source>
</evidence>
<organism evidence="7 8">
    <name type="scientific">Hibiscus sabdariffa</name>
    <name type="common">roselle</name>
    <dbReference type="NCBI Taxonomy" id="183260"/>
    <lineage>
        <taxon>Eukaryota</taxon>
        <taxon>Viridiplantae</taxon>
        <taxon>Streptophyta</taxon>
        <taxon>Embryophyta</taxon>
        <taxon>Tracheophyta</taxon>
        <taxon>Spermatophyta</taxon>
        <taxon>Magnoliopsida</taxon>
        <taxon>eudicotyledons</taxon>
        <taxon>Gunneridae</taxon>
        <taxon>Pentapetalae</taxon>
        <taxon>rosids</taxon>
        <taxon>malvids</taxon>
        <taxon>Malvales</taxon>
        <taxon>Malvaceae</taxon>
        <taxon>Malvoideae</taxon>
        <taxon>Hibiscus</taxon>
    </lineage>
</organism>
<evidence type="ECO:0000256" key="4">
    <source>
        <dbReference type="PROSITE-ProRule" id="PRU00470"/>
    </source>
</evidence>
<dbReference type="Gene3D" id="4.10.1100.10">
    <property type="entry name" value="Transcription factor, SBP-box domain"/>
    <property type="match status" value="1"/>
</dbReference>
<dbReference type="PROSITE" id="PS51141">
    <property type="entry name" value="ZF_SBP"/>
    <property type="match status" value="1"/>
</dbReference>
<dbReference type="Gene3D" id="1.25.40.20">
    <property type="entry name" value="Ankyrin repeat-containing domain"/>
    <property type="match status" value="1"/>
</dbReference>
<proteinExistence type="predicted"/>
<feature type="domain" description="SBP-type" evidence="6">
    <location>
        <begin position="145"/>
        <end position="222"/>
    </location>
</feature>
<feature type="region of interest" description="Disordered" evidence="5">
    <location>
        <begin position="212"/>
        <end position="233"/>
    </location>
</feature>